<gene>
    <name evidence="4" type="ORF">GH808_14225</name>
</gene>
<dbReference type="InterPro" id="IPR029058">
    <property type="entry name" value="AB_hydrolase_fold"/>
</dbReference>
<dbReference type="PROSITE" id="PS01173">
    <property type="entry name" value="LIPASE_GDXG_HIS"/>
    <property type="match status" value="1"/>
</dbReference>
<dbReference type="Gene3D" id="3.40.50.1820">
    <property type="entry name" value="alpha/beta hydrolase"/>
    <property type="match status" value="1"/>
</dbReference>
<organism evidence="4 5">
    <name type="scientific">Acetobacterium fimetarium</name>
    <dbReference type="NCBI Taxonomy" id="52691"/>
    <lineage>
        <taxon>Bacteria</taxon>
        <taxon>Bacillati</taxon>
        <taxon>Bacillota</taxon>
        <taxon>Clostridia</taxon>
        <taxon>Eubacteriales</taxon>
        <taxon>Eubacteriaceae</taxon>
        <taxon>Acetobacterium</taxon>
    </lineage>
</organism>
<dbReference type="PANTHER" id="PTHR48081:SF8">
    <property type="entry name" value="ALPHA_BETA HYDROLASE FOLD-3 DOMAIN-CONTAINING PROTEIN-RELATED"/>
    <property type="match status" value="1"/>
</dbReference>
<protein>
    <submittedName>
        <fullName evidence="4">Alpha/beta hydrolase fold domain-containing protein</fullName>
    </submittedName>
</protein>
<comment type="similarity">
    <text evidence="1">Belongs to the 'GDXG' lipolytic enzyme family.</text>
</comment>
<reference evidence="4 5" key="1">
    <citation type="journal article" date="2020" name="mSystems">
        <title>Defining Genomic and Predicted Metabolic Features of the Acetobacterium Genus.</title>
        <authorList>
            <person name="Ross D.E."/>
            <person name="Marshall C.W."/>
            <person name="Gulliver D."/>
            <person name="May H.D."/>
            <person name="Norman R.S."/>
        </authorList>
    </citation>
    <scope>NUCLEOTIDE SEQUENCE [LARGE SCALE GENOMIC DNA]</scope>
    <source>
        <strain evidence="4 5">DSM 8238</strain>
    </source>
</reference>
<dbReference type="PANTHER" id="PTHR48081">
    <property type="entry name" value="AB HYDROLASE SUPERFAMILY PROTEIN C4A8.06C"/>
    <property type="match status" value="1"/>
</dbReference>
<sequence length="323" mass="36191">MTDEETFQRHVWGIQLSKYNIHSDFKKYQNMKTPLSPRLLPLMNGVIEKSFNKRKPDEGVREIRRTIPGYHNEPIGIIIYEPEDTDGVLPGLIYLHGGAFVLKSAAFHKHLVCQYALRTPCKVVFVDYRLAPKHTYPVGVEDCFAVLEWIDQNAEGVGIDSDKIAIGGDSAGGALAAAVCLMARDRIAPKICFQMLVYPVTDARQITESVKEFVDTPLWNAKLNQKMWQLYLGQGIHSNKEYASPMEAISLANLPGAYIEVAEFDCLRDEGINFAEALKKNGIHVELNRTIGTIHGFEIAEDSEIVRQSVKKRVAALKNAFAD</sequence>
<keyword evidence="2 4" id="KW-0378">Hydrolase</keyword>
<name>A0ABR6WYY5_9FIRM</name>
<feature type="domain" description="Alpha/beta hydrolase fold-3" evidence="3">
    <location>
        <begin position="92"/>
        <end position="298"/>
    </location>
</feature>
<evidence type="ECO:0000256" key="1">
    <source>
        <dbReference type="ARBA" id="ARBA00010515"/>
    </source>
</evidence>
<keyword evidence="5" id="KW-1185">Reference proteome</keyword>
<dbReference type="GO" id="GO:0016787">
    <property type="term" value="F:hydrolase activity"/>
    <property type="evidence" value="ECO:0007669"/>
    <property type="project" value="UniProtKB-KW"/>
</dbReference>
<comment type="caution">
    <text evidence="4">The sequence shown here is derived from an EMBL/GenBank/DDBJ whole genome shotgun (WGS) entry which is preliminary data.</text>
</comment>
<dbReference type="InterPro" id="IPR002168">
    <property type="entry name" value="Lipase_GDXG_HIS_AS"/>
</dbReference>
<dbReference type="InterPro" id="IPR050300">
    <property type="entry name" value="GDXG_lipolytic_enzyme"/>
</dbReference>
<accession>A0ABR6WYY5</accession>
<dbReference type="SUPFAM" id="SSF53474">
    <property type="entry name" value="alpha/beta-Hydrolases"/>
    <property type="match status" value="1"/>
</dbReference>
<evidence type="ECO:0000256" key="2">
    <source>
        <dbReference type="ARBA" id="ARBA00022801"/>
    </source>
</evidence>
<dbReference type="EMBL" id="WJBC01000035">
    <property type="protein sequence ID" value="MBC3805570.1"/>
    <property type="molecule type" value="Genomic_DNA"/>
</dbReference>
<dbReference type="Proteomes" id="UP000603234">
    <property type="component" value="Unassembled WGS sequence"/>
</dbReference>
<evidence type="ECO:0000313" key="5">
    <source>
        <dbReference type="Proteomes" id="UP000603234"/>
    </source>
</evidence>
<dbReference type="Pfam" id="PF07859">
    <property type="entry name" value="Abhydrolase_3"/>
    <property type="match status" value="1"/>
</dbReference>
<dbReference type="InterPro" id="IPR013094">
    <property type="entry name" value="AB_hydrolase_3"/>
</dbReference>
<evidence type="ECO:0000313" key="4">
    <source>
        <dbReference type="EMBL" id="MBC3805570.1"/>
    </source>
</evidence>
<evidence type="ECO:0000259" key="3">
    <source>
        <dbReference type="Pfam" id="PF07859"/>
    </source>
</evidence>
<proteinExistence type="inferred from homology"/>